<dbReference type="AlphaFoldDB" id="A0A5N5UAB3"/>
<dbReference type="RefSeq" id="WP_152120433.1">
    <property type="nucleotide sequence ID" value="NZ_QJOW01000003.1"/>
</dbReference>
<dbReference type="Gene3D" id="3.40.50.300">
    <property type="entry name" value="P-loop containing nucleotide triphosphate hydrolases"/>
    <property type="match status" value="1"/>
</dbReference>
<dbReference type="GO" id="GO:0051782">
    <property type="term" value="P:negative regulation of cell division"/>
    <property type="evidence" value="ECO:0007669"/>
    <property type="project" value="TreeGrafter"/>
</dbReference>
<dbReference type="GO" id="GO:0005829">
    <property type="term" value="C:cytosol"/>
    <property type="evidence" value="ECO:0007669"/>
    <property type="project" value="TreeGrafter"/>
</dbReference>
<keyword evidence="2" id="KW-0067">ATP-binding</keyword>
<evidence type="ECO:0000256" key="2">
    <source>
        <dbReference type="ARBA" id="ARBA00022840"/>
    </source>
</evidence>
<dbReference type="OrthoDB" id="313523at2157"/>
<accession>A0A5N5UDA1</accession>
<protein>
    <submittedName>
        <fullName evidence="4">ParA family protein</fullName>
    </submittedName>
</protein>
<name>A0A5N5UAB3_9EURY</name>
<dbReference type="InterPro" id="IPR050625">
    <property type="entry name" value="ParA/MinD_ATPase"/>
</dbReference>
<dbReference type="Proteomes" id="UP000326865">
    <property type="component" value="Unassembled WGS sequence"/>
</dbReference>
<dbReference type="InterPro" id="IPR027417">
    <property type="entry name" value="P-loop_NTPase"/>
</dbReference>
<evidence type="ECO:0000313" key="5">
    <source>
        <dbReference type="EMBL" id="KAB7516490.1"/>
    </source>
</evidence>
<proteinExistence type="predicted"/>
<evidence type="ECO:0000313" key="8">
    <source>
        <dbReference type="Proteomes" id="UP000326865"/>
    </source>
</evidence>
<gene>
    <name evidence="5" type="ORF">DM867_05090</name>
    <name evidence="4" type="ORF">DMP03_09475</name>
    <name evidence="3" type="ORF">DP108_12955</name>
</gene>
<dbReference type="GO" id="GO:0009898">
    <property type="term" value="C:cytoplasmic side of plasma membrane"/>
    <property type="evidence" value="ECO:0007669"/>
    <property type="project" value="TreeGrafter"/>
</dbReference>
<keyword evidence="8" id="KW-1185">Reference proteome</keyword>
<dbReference type="EMBL" id="QJOW01000003">
    <property type="protein sequence ID" value="KAB7515438.1"/>
    <property type="molecule type" value="Genomic_DNA"/>
</dbReference>
<dbReference type="Proteomes" id="UP000326207">
    <property type="component" value="Unassembled WGS sequence"/>
</dbReference>
<evidence type="ECO:0000256" key="1">
    <source>
        <dbReference type="ARBA" id="ARBA00022741"/>
    </source>
</evidence>
<dbReference type="EMBL" id="QKKZ01000001">
    <property type="protein sequence ID" value="KAB7516490.1"/>
    <property type="molecule type" value="Genomic_DNA"/>
</dbReference>
<dbReference type="SUPFAM" id="SSF52540">
    <property type="entry name" value="P-loop containing nucleoside triphosphate hydrolases"/>
    <property type="match status" value="1"/>
</dbReference>
<dbReference type="GO" id="GO:0005524">
    <property type="term" value="F:ATP binding"/>
    <property type="evidence" value="ECO:0007669"/>
    <property type="project" value="UniProtKB-KW"/>
</dbReference>
<reference evidence="6 7" key="1">
    <citation type="submission" date="2019-10" db="EMBL/GenBank/DDBJ databases">
        <title>Unraveling microbial dark matter from salterns through culturing: the case of the genus Halosegnis.</title>
        <authorList>
            <person name="Duran-Viseras A."/>
            <person name="Andrei A.-S."/>
            <person name="Vera-Gargallo B."/>
            <person name="Ghai R."/>
            <person name="Sanchez-Porro C."/>
            <person name="Ventosa A."/>
        </authorList>
    </citation>
    <scope>NUCLEOTIDE SEQUENCE [LARGE SCALE GENOMIC DNA]</scope>
    <source>
        <strain evidence="4 7">F17-44</strain>
        <strain evidence="5 8">F18-79</strain>
        <strain evidence="3 6">F19-13</strain>
    </source>
</reference>
<organism evidence="4 7">
    <name type="scientific">Halosegnis rubeus</name>
    <dbReference type="NCBI Taxonomy" id="2212850"/>
    <lineage>
        <taxon>Archaea</taxon>
        <taxon>Methanobacteriati</taxon>
        <taxon>Methanobacteriota</taxon>
        <taxon>Stenosarchaea group</taxon>
        <taxon>Halobacteria</taxon>
        <taxon>Halobacteriales</taxon>
        <taxon>Natronomonadaceae</taxon>
        <taxon>Halosegnis</taxon>
    </lineage>
</organism>
<dbReference type="GO" id="GO:0016887">
    <property type="term" value="F:ATP hydrolysis activity"/>
    <property type="evidence" value="ECO:0007669"/>
    <property type="project" value="TreeGrafter"/>
</dbReference>
<dbReference type="PANTHER" id="PTHR43384">
    <property type="entry name" value="SEPTUM SITE-DETERMINING PROTEIN MIND HOMOLOG, CHLOROPLASTIC-RELATED"/>
    <property type="match status" value="1"/>
</dbReference>
<evidence type="ECO:0000313" key="6">
    <source>
        <dbReference type="Proteomes" id="UP000326207"/>
    </source>
</evidence>
<evidence type="ECO:0000313" key="4">
    <source>
        <dbReference type="EMBL" id="KAB7515438.1"/>
    </source>
</evidence>
<dbReference type="PANTHER" id="PTHR43384:SF6">
    <property type="entry name" value="SEPTUM SITE-DETERMINING PROTEIN MIND HOMOLOG, CHLOROPLASTIC"/>
    <property type="match status" value="1"/>
</dbReference>
<sequence>MGDVAAFVGTAGGAGVTRLCLESAALLSTEGAGVVVLDAAFATQGLATHLSGRLPTDVTTLVTEERPLGEAAYELETAGDGTVVCVPARAPFERLARAKTPDAARAFERLVDEARERAEYVIVDVPPVASNEAIAAVTAADAVTLVAPGDRTETVSRMRDRVTDIGASADAVVATRTDESTVADVTVPTDATPAGETPVADAAGGPFTAGVAAVVEHSFGIAVDQPTNEGLLW</sequence>
<keyword evidence="1" id="KW-0547">Nucleotide-binding</keyword>
<comment type="caution">
    <text evidence="4">The sequence shown here is derived from an EMBL/GenBank/DDBJ whole genome shotgun (WGS) entry which is preliminary data.</text>
</comment>
<dbReference type="Proteomes" id="UP000326302">
    <property type="component" value="Unassembled WGS sequence"/>
</dbReference>
<dbReference type="EMBL" id="QMDY01000012">
    <property type="protein sequence ID" value="KAB7513491.1"/>
    <property type="molecule type" value="Genomic_DNA"/>
</dbReference>
<accession>A0A5N5UAB3</accession>
<accession>A0A5N5U6G6</accession>
<evidence type="ECO:0000313" key="7">
    <source>
        <dbReference type="Proteomes" id="UP000326302"/>
    </source>
</evidence>
<evidence type="ECO:0000313" key="3">
    <source>
        <dbReference type="EMBL" id="KAB7513491.1"/>
    </source>
</evidence>